<feature type="transmembrane region" description="Helical" evidence="9">
    <location>
        <begin position="147"/>
        <end position="172"/>
    </location>
</feature>
<dbReference type="InterPro" id="IPR036421">
    <property type="entry name" value="Fe_dep_repressor_sf"/>
</dbReference>
<comment type="subcellular location">
    <subcellularLocation>
        <location evidence="1 8">Cell membrane</location>
        <topology evidence="1 8">Multi-pass membrane protein</topology>
    </subcellularLocation>
</comment>
<dbReference type="InterPro" id="IPR001626">
    <property type="entry name" value="ABC_TroCD"/>
</dbReference>
<dbReference type="CDD" id="cd06550">
    <property type="entry name" value="TM_ABC_iron-siderophores_like"/>
    <property type="match status" value="1"/>
</dbReference>
<feature type="transmembrane region" description="Helical" evidence="9">
    <location>
        <begin position="209"/>
        <end position="229"/>
    </location>
</feature>
<dbReference type="Pfam" id="PF02742">
    <property type="entry name" value="Fe_dep_repr_C"/>
    <property type="match status" value="1"/>
</dbReference>
<feature type="transmembrane region" description="Helical" evidence="9">
    <location>
        <begin position="53"/>
        <end position="70"/>
    </location>
</feature>
<accession>A0ABU1AEI9</accession>
<dbReference type="InterPro" id="IPR036388">
    <property type="entry name" value="WH-like_DNA-bd_sf"/>
</dbReference>
<dbReference type="InterPro" id="IPR001367">
    <property type="entry name" value="Fe_dep_repressor"/>
</dbReference>
<sequence>MLEFADIWNVLFLRDYNTRLVVICTMLLGCACGLMGGFLLLRKRSLMGDTLSHATLPGVGLAFMLAVALGGDGKSLPFLLSGAAITGVLGCWAVLLIRNHTRIKDDAAMGIVLSVFFGAGVAVLGMIQTMPEGSAAGLESFIYGKTASMVLSDFWILVLVTLCVLTGSLVLFKEFRLLCFDESFAASLGWPVKVLDVILLGLVTAVTVAGLQAVGLILIIAFLITPAAAARFWTNQLDRMLLLSALIGGASGWLGASLSAFYPRLPAGAVIVLVAAFVFLISMLIGSERGVLVRWLRQTQLKYRIGRQHLLRALYEILEAGRSDGELTIQAVPFRQVRGRRTWSDASLREYIRRAYDDGLLEVQNKEDSIRLTEAGLAEAAQVTRNHRLWELYLIEYADVATSRVDRDADMVEHVLGEQMVARLESQLQTYRSAGSLVPASPHPIVPGD</sequence>
<evidence type="ECO:0000256" key="5">
    <source>
        <dbReference type="ARBA" id="ARBA00022692"/>
    </source>
</evidence>
<dbReference type="InterPro" id="IPR037294">
    <property type="entry name" value="ABC_BtuC-like"/>
</dbReference>
<dbReference type="EMBL" id="JARXIC010000002">
    <property type="protein sequence ID" value="MDQ8193202.1"/>
    <property type="molecule type" value="Genomic_DNA"/>
</dbReference>
<evidence type="ECO:0000256" key="1">
    <source>
        <dbReference type="ARBA" id="ARBA00004651"/>
    </source>
</evidence>
<dbReference type="Proteomes" id="UP001243717">
    <property type="component" value="Unassembled WGS sequence"/>
</dbReference>
<evidence type="ECO:0000313" key="12">
    <source>
        <dbReference type="Proteomes" id="UP001243717"/>
    </source>
</evidence>
<dbReference type="Gene3D" id="1.10.3470.10">
    <property type="entry name" value="ABC transporter involved in vitamin B12 uptake, BtuC"/>
    <property type="match status" value="1"/>
</dbReference>
<comment type="similarity">
    <text evidence="2 8">Belongs to the ABC-3 integral membrane protein family.</text>
</comment>
<reference evidence="11 12" key="1">
    <citation type="submission" date="2023-04" db="EMBL/GenBank/DDBJ databases">
        <title>A novel bacteria isolated from coastal sediment.</title>
        <authorList>
            <person name="Liu X.-J."/>
            <person name="Du Z.-J."/>
        </authorList>
    </citation>
    <scope>NUCLEOTIDE SEQUENCE [LARGE SCALE GENOMIC DNA]</scope>
    <source>
        <strain evidence="11 12">SDUM461004</strain>
    </source>
</reference>
<evidence type="ECO:0000256" key="3">
    <source>
        <dbReference type="ARBA" id="ARBA00022448"/>
    </source>
</evidence>
<keyword evidence="5 8" id="KW-0812">Transmembrane</keyword>
<dbReference type="SUPFAM" id="SSF81345">
    <property type="entry name" value="ABC transporter involved in vitamin B12 uptake, BtuC"/>
    <property type="match status" value="1"/>
</dbReference>
<dbReference type="SMART" id="SM00529">
    <property type="entry name" value="HTH_DTXR"/>
    <property type="match status" value="1"/>
</dbReference>
<feature type="transmembrane region" description="Helical" evidence="9">
    <location>
        <begin position="20"/>
        <end position="41"/>
    </location>
</feature>
<evidence type="ECO:0000313" key="11">
    <source>
        <dbReference type="EMBL" id="MDQ8193202.1"/>
    </source>
</evidence>
<comment type="caution">
    <text evidence="11">The sequence shown here is derived from an EMBL/GenBank/DDBJ whole genome shotgun (WGS) entry which is preliminary data.</text>
</comment>
<feature type="transmembrane region" description="Helical" evidence="9">
    <location>
        <begin position="107"/>
        <end position="127"/>
    </location>
</feature>
<feature type="domain" description="Iron dependent repressor metal binding and dimerisation" evidence="10">
    <location>
        <begin position="373"/>
        <end position="430"/>
    </location>
</feature>
<dbReference type="InterPro" id="IPR022689">
    <property type="entry name" value="Iron_dep_repressor"/>
</dbReference>
<proteinExistence type="inferred from homology"/>
<dbReference type="RefSeq" id="WP_308983708.1">
    <property type="nucleotide sequence ID" value="NZ_JARXIC010000002.1"/>
</dbReference>
<evidence type="ECO:0000256" key="6">
    <source>
        <dbReference type="ARBA" id="ARBA00022989"/>
    </source>
</evidence>
<evidence type="ECO:0000256" key="9">
    <source>
        <dbReference type="SAM" id="Phobius"/>
    </source>
</evidence>
<dbReference type="PANTHER" id="PTHR30477">
    <property type="entry name" value="ABC-TRANSPORTER METAL-BINDING PROTEIN"/>
    <property type="match status" value="1"/>
</dbReference>
<evidence type="ECO:0000256" key="4">
    <source>
        <dbReference type="ARBA" id="ARBA00022475"/>
    </source>
</evidence>
<dbReference type="Gene3D" id="1.10.10.10">
    <property type="entry name" value="Winged helix-like DNA-binding domain superfamily/Winged helix DNA-binding domain"/>
    <property type="match status" value="1"/>
</dbReference>
<evidence type="ECO:0000256" key="2">
    <source>
        <dbReference type="ARBA" id="ARBA00008034"/>
    </source>
</evidence>
<feature type="transmembrane region" description="Helical" evidence="9">
    <location>
        <begin position="268"/>
        <end position="287"/>
    </location>
</feature>
<protein>
    <submittedName>
        <fullName evidence="11">Iron chelate uptake ABC transporter family permease subunit</fullName>
    </submittedName>
</protein>
<dbReference type="SUPFAM" id="SSF47979">
    <property type="entry name" value="Iron-dependent repressor protein, dimerization domain"/>
    <property type="match status" value="1"/>
</dbReference>
<evidence type="ECO:0000256" key="8">
    <source>
        <dbReference type="RuleBase" id="RU003943"/>
    </source>
</evidence>
<keyword evidence="4" id="KW-1003">Cell membrane</keyword>
<feature type="transmembrane region" description="Helical" evidence="9">
    <location>
        <begin position="184"/>
        <end position="203"/>
    </location>
</feature>
<evidence type="ECO:0000256" key="7">
    <source>
        <dbReference type="ARBA" id="ARBA00023136"/>
    </source>
</evidence>
<organism evidence="11 12">
    <name type="scientific">Thalassobacterium sedimentorum</name>
    <dbReference type="NCBI Taxonomy" id="3041258"/>
    <lineage>
        <taxon>Bacteria</taxon>
        <taxon>Pseudomonadati</taxon>
        <taxon>Verrucomicrobiota</taxon>
        <taxon>Opitutia</taxon>
        <taxon>Puniceicoccales</taxon>
        <taxon>Coraliomargaritaceae</taxon>
        <taxon>Thalassobacterium</taxon>
    </lineage>
</organism>
<dbReference type="Pfam" id="PF00950">
    <property type="entry name" value="ABC-3"/>
    <property type="match status" value="1"/>
</dbReference>
<gene>
    <name evidence="11" type="ORF">QEH59_02105</name>
</gene>
<evidence type="ECO:0000259" key="10">
    <source>
        <dbReference type="Pfam" id="PF02742"/>
    </source>
</evidence>
<feature type="transmembrane region" description="Helical" evidence="9">
    <location>
        <begin position="241"/>
        <end position="262"/>
    </location>
</feature>
<name>A0ABU1AEI9_9BACT</name>
<keyword evidence="6 9" id="KW-1133">Transmembrane helix</keyword>
<keyword evidence="3 8" id="KW-0813">Transport</keyword>
<dbReference type="PANTHER" id="PTHR30477:SF3">
    <property type="entry name" value="METAL TRANSPORT SYSTEM MEMBRANE PROTEIN CT_069-RELATED"/>
    <property type="match status" value="1"/>
</dbReference>
<feature type="transmembrane region" description="Helical" evidence="9">
    <location>
        <begin position="76"/>
        <end position="95"/>
    </location>
</feature>
<keyword evidence="12" id="KW-1185">Reference proteome</keyword>
<keyword evidence="7 9" id="KW-0472">Membrane</keyword>